<evidence type="ECO:0000313" key="2">
    <source>
        <dbReference type="Proteomes" id="UP000733379"/>
    </source>
</evidence>
<keyword evidence="2" id="KW-1185">Reference proteome</keyword>
<accession>A0ABS6BCN6</accession>
<dbReference type="Proteomes" id="UP000733379">
    <property type="component" value="Unassembled WGS sequence"/>
</dbReference>
<name>A0ABS6BCN6_9NOCA</name>
<organism evidence="1 2">
    <name type="scientific">Nocardia albiluteola</name>
    <dbReference type="NCBI Taxonomy" id="2842303"/>
    <lineage>
        <taxon>Bacteria</taxon>
        <taxon>Bacillati</taxon>
        <taxon>Actinomycetota</taxon>
        <taxon>Actinomycetes</taxon>
        <taxon>Mycobacteriales</taxon>
        <taxon>Nocardiaceae</taxon>
        <taxon>Nocardia</taxon>
    </lineage>
</organism>
<gene>
    <name evidence="1" type="ORF">KO481_41835</name>
</gene>
<sequence>MTENKITHRIWTAKEGIEKRFRDVGARGPTEGRTGSHGPFDWLEHNLRGAFKR</sequence>
<comment type="caution">
    <text evidence="1">The sequence shown here is derived from an EMBL/GenBank/DDBJ whole genome shotgun (WGS) entry which is preliminary data.</text>
</comment>
<dbReference type="RefSeq" id="WP_215924162.1">
    <property type="nucleotide sequence ID" value="NZ_JAHKNI010000029.1"/>
</dbReference>
<evidence type="ECO:0000313" key="1">
    <source>
        <dbReference type="EMBL" id="MBU3068044.1"/>
    </source>
</evidence>
<protein>
    <submittedName>
        <fullName evidence="1">Uncharacterized protein</fullName>
    </submittedName>
</protein>
<dbReference type="EMBL" id="JAHKNI010000029">
    <property type="protein sequence ID" value="MBU3068044.1"/>
    <property type="molecule type" value="Genomic_DNA"/>
</dbReference>
<reference evidence="1 2" key="1">
    <citation type="submission" date="2021-06" db="EMBL/GenBank/DDBJ databases">
        <title>Actinomycetes sequencing.</title>
        <authorList>
            <person name="Shan Q."/>
        </authorList>
    </citation>
    <scope>NUCLEOTIDE SEQUENCE [LARGE SCALE GENOMIC DNA]</scope>
    <source>
        <strain evidence="1 2">NEAU-G5</strain>
    </source>
</reference>
<proteinExistence type="predicted"/>